<dbReference type="PANTHER" id="PTHR43547:SF2">
    <property type="entry name" value="HYBRID SIGNAL TRANSDUCTION HISTIDINE KINASE C"/>
    <property type="match status" value="1"/>
</dbReference>
<dbReference type="EC" id="2.7.13.3" evidence="3"/>
<dbReference type="GO" id="GO:0005886">
    <property type="term" value="C:plasma membrane"/>
    <property type="evidence" value="ECO:0007669"/>
    <property type="project" value="UniProtKB-SubCell"/>
</dbReference>
<evidence type="ECO:0000256" key="11">
    <source>
        <dbReference type="ARBA" id="ARBA00023136"/>
    </source>
</evidence>
<comment type="catalytic activity">
    <reaction evidence="1">
        <text>ATP + protein L-histidine = ADP + protein N-phospho-L-histidine.</text>
        <dbReference type="EC" id="2.7.13.3"/>
    </reaction>
</comment>
<evidence type="ECO:0000256" key="3">
    <source>
        <dbReference type="ARBA" id="ARBA00012438"/>
    </source>
</evidence>
<dbReference type="PRINTS" id="PR00344">
    <property type="entry name" value="BCTRLSENSOR"/>
</dbReference>
<keyword evidence="12" id="KW-0812">Transmembrane</keyword>
<dbReference type="Pfam" id="PF00512">
    <property type="entry name" value="HisKA"/>
    <property type="match status" value="1"/>
</dbReference>
<dbReference type="SMART" id="SM00304">
    <property type="entry name" value="HAMP"/>
    <property type="match status" value="1"/>
</dbReference>
<dbReference type="InterPro" id="IPR004358">
    <property type="entry name" value="Sig_transdc_His_kin-like_C"/>
</dbReference>
<reference evidence="16 17" key="1">
    <citation type="submission" date="2018-01" db="EMBL/GenBank/DDBJ databases">
        <title>The whole genome sequencing and assembly of Paenibacillus chitinolyticus KCCM 41400 strain.</title>
        <authorList>
            <person name="Kim J.-Y."/>
            <person name="Park M.-K."/>
            <person name="Lee Y.-J."/>
            <person name="Yi H."/>
            <person name="Bahn Y.-S."/>
            <person name="Kim J.F."/>
            <person name="Lee D.-W."/>
        </authorList>
    </citation>
    <scope>NUCLEOTIDE SEQUENCE [LARGE SCALE GENOMIC DNA]</scope>
    <source>
        <strain evidence="16 17">KCCM 41400</strain>
    </source>
</reference>
<dbReference type="InterPro" id="IPR003660">
    <property type="entry name" value="HAMP_dom"/>
</dbReference>
<dbReference type="Gene3D" id="1.10.287.130">
    <property type="match status" value="1"/>
</dbReference>
<keyword evidence="10" id="KW-0902">Two-component regulatory system</keyword>
<keyword evidence="12" id="KW-1133">Transmembrane helix</keyword>
<gene>
    <name evidence="15" type="ORF">M5X16_12985</name>
    <name evidence="16" type="ORF">PC41400_26785</name>
</gene>
<keyword evidence="18" id="KW-1185">Reference proteome</keyword>
<keyword evidence="9" id="KW-0067">ATP-binding</keyword>
<proteinExistence type="predicted"/>
<dbReference type="SMART" id="SM00387">
    <property type="entry name" value="HATPase_c"/>
    <property type="match status" value="1"/>
</dbReference>
<dbReference type="InterPro" id="IPR003661">
    <property type="entry name" value="HisK_dim/P_dom"/>
</dbReference>
<feature type="transmembrane region" description="Helical" evidence="12">
    <location>
        <begin position="135"/>
        <end position="162"/>
    </location>
</feature>
<dbReference type="Pfam" id="PF00672">
    <property type="entry name" value="HAMP"/>
    <property type="match status" value="1"/>
</dbReference>
<evidence type="ECO:0000256" key="1">
    <source>
        <dbReference type="ARBA" id="ARBA00000085"/>
    </source>
</evidence>
<dbReference type="AlphaFoldDB" id="A0A410X395"/>
<keyword evidence="8 16" id="KW-0418">Kinase</keyword>
<name>A0A410X395_9BACL</name>
<keyword evidence="7" id="KW-0547">Nucleotide-binding</keyword>
<dbReference type="CDD" id="cd00082">
    <property type="entry name" value="HisKA"/>
    <property type="match status" value="1"/>
</dbReference>
<keyword evidence="4" id="KW-1003">Cell membrane</keyword>
<protein>
    <recommendedName>
        <fullName evidence="3">histidine kinase</fullName>
        <ecNumber evidence="3">2.7.13.3</ecNumber>
    </recommendedName>
</protein>
<dbReference type="EMBL" id="JAMDMJ010000014">
    <property type="protein sequence ID" value="MCY9596689.1"/>
    <property type="molecule type" value="Genomic_DNA"/>
</dbReference>
<dbReference type="KEGG" id="pchi:PC41400_26785"/>
<evidence type="ECO:0000259" key="14">
    <source>
        <dbReference type="PROSITE" id="PS50885"/>
    </source>
</evidence>
<evidence type="ECO:0000259" key="13">
    <source>
        <dbReference type="PROSITE" id="PS50109"/>
    </source>
</evidence>
<feature type="domain" description="Histidine kinase" evidence="13">
    <location>
        <begin position="225"/>
        <end position="442"/>
    </location>
</feature>
<dbReference type="InterPro" id="IPR005467">
    <property type="entry name" value="His_kinase_dom"/>
</dbReference>
<evidence type="ECO:0000313" key="15">
    <source>
        <dbReference type="EMBL" id="MCY9596689.1"/>
    </source>
</evidence>
<keyword evidence="6" id="KW-0808">Transferase</keyword>
<evidence type="ECO:0000256" key="10">
    <source>
        <dbReference type="ARBA" id="ARBA00023012"/>
    </source>
</evidence>
<dbReference type="CDD" id="cd06225">
    <property type="entry name" value="HAMP"/>
    <property type="match status" value="1"/>
</dbReference>
<dbReference type="Gene3D" id="3.30.565.10">
    <property type="entry name" value="Histidine kinase-like ATPase, C-terminal domain"/>
    <property type="match status" value="1"/>
</dbReference>
<sequence length="442" mass="49241">MKIRAKLMLSMGILIAFILFSLFAVTHIQFYIIRDLEYMREKPAFTALKENFQRHYAAGGNSWAGVRAEEMDSGSFFPEIALVSGGSLVVHKGQLPLRTLQDEGFPLFLTDAEGKIGTLFVMDAKQYKTYEFKSMWYGIFPVVVRVSLLFTFVAALVISFFLSRRFTSPIRKLLQGIDSIKKGSGGDVKLPVARKDEFGAIARALQEMNDSLASLERSRKQMLSDVAHELKTPLMIMQGELELAQEIDEPLKQEKVSSLLDEVLRLNRLVHDVLELSRMEAGRAELRREPENIGALLQGLIEKTRYIAEDKNIRVRLRTPEEDIYAPVEKHRILQALYNILINALHYTPAGGTVKIGAGTAVREGRLVVLLTVEDNGSGIASEDLPHIFNRFYRADHSRTRPSGGTGLGLAIAEQNILLHGGSIGVQSESGKGTVFTVLLPV</sequence>
<dbReference type="SUPFAM" id="SSF55874">
    <property type="entry name" value="ATPase domain of HSP90 chaperone/DNA topoisomerase II/histidine kinase"/>
    <property type="match status" value="1"/>
</dbReference>
<dbReference type="SUPFAM" id="SSF47384">
    <property type="entry name" value="Homodimeric domain of signal transducing histidine kinase"/>
    <property type="match status" value="1"/>
</dbReference>
<accession>A0A410X395</accession>
<dbReference type="FunFam" id="3.30.565.10:FF:000006">
    <property type="entry name" value="Sensor histidine kinase WalK"/>
    <property type="match status" value="1"/>
</dbReference>
<dbReference type="Pfam" id="PF02518">
    <property type="entry name" value="HATPase_c"/>
    <property type="match status" value="1"/>
</dbReference>
<evidence type="ECO:0000256" key="9">
    <source>
        <dbReference type="ARBA" id="ARBA00022840"/>
    </source>
</evidence>
<dbReference type="InterPro" id="IPR003594">
    <property type="entry name" value="HATPase_dom"/>
</dbReference>
<dbReference type="PROSITE" id="PS50885">
    <property type="entry name" value="HAMP"/>
    <property type="match status" value="1"/>
</dbReference>
<reference evidence="15 18" key="2">
    <citation type="submission" date="2022-05" db="EMBL/GenBank/DDBJ databases">
        <title>Genome Sequencing of Bee-Associated Microbes.</title>
        <authorList>
            <person name="Dunlap C."/>
        </authorList>
    </citation>
    <scope>NUCLEOTIDE SEQUENCE [LARGE SCALE GENOMIC DNA]</scope>
    <source>
        <strain evidence="15 18">NRRL B-23120</strain>
    </source>
</reference>
<feature type="domain" description="HAMP" evidence="14">
    <location>
        <begin position="164"/>
        <end position="217"/>
    </location>
</feature>
<dbReference type="InterPro" id="IPR036097">
    <property type="entry name" value="HisK_dim/P_sf"/>
</dbReference>
<dbReference type="PANTHER" id="PTHR43547">
    <property type="entry name" value="TWO-COMPONENT HISTIDINE KINASE"/>
    <property type="match status" value="1"/>
</dbReference>
<evidence type="ECO:0000313" key="17">
    <source>
        <dbReference type="Proteomes" id="UP000288943"/>
    </source>
</evidence>
<organism evidence="16 17">
    <name type="scientific">Paenibacillus chitinolyticus</name>
    <dbReference type="NCBI Taxonomy" id="79263"/>
    <lineage>
        <taxon>Bacteria</taxon>
        <taxon>Bacillati</taxon>
        <taxon>Bacillota</taxon>
        <taxon>Bacilli</taxon>
        <taxon>Bacillales</taxon>
        <taxon>Paenibacillaceae</taxon>
        <taxon>Paenibacillus</taxon>
    </lineage>
</organism>
<evidence type="ECO:0000313" key="16">
    <source>
        <dbReference type="EMBL" id="QAV21086.1"/>
    </source>
</evidence>
<dbReference type="GeneID" id="95378403"/>
<dbReference type="EMBL" id="CP026520">
    <property type="protein sequence ID" value="QAV21086.1"/>
    <property type="molecule type" value="Genomic_DNA"/>
</dbReference>
<dbReference type="PROSITE" id="PS50109">
    <property type="entry name" value="HIS_KIN"/>
    <property type="match status" value="1"/>
</dbReference>
<evidence type="ECO:0000256" key="2">
    <source>
        <dbReference type="ARBA" id="ARBA00004651"/>
    </source>
</evidence>
<keyword evidence="11 12" id="KW-0472">Membrane</keyword>
<dbReference type="GO" id="GO:0005524">
    <property type="term" value="F:ATP binding"/>
    <property type="evidence" value="ECO:0007669"/>
    <property type="project" value="UniProtKB-KW"/>
</dbReference>
<evidence type="ECO:0000256" key="12">
    <source>
        <dbReference type="SAM" id="Phobius"/>
    </source>
</evidence>
<evidence type="ECO:0000256" key="7">
    <source>
        <dbReference type="ARBA" id="ARBA00022741"/>
    </source>
</evidence>
<dbReference type="GO" id="GO:0000155">
    <property type="term" value="F:phosphorelay sensor kinase activity"/>
    <property type="evidence" value="ECO:0007669"/>
    <property type="project" value="InterPro"/>
</dbReference>
<evidence type="ECO:0000313" key="18">
    <source>
        <dbReference type="Proteomes" id="UP001527202"/>
    </source>
</evidence>
<evidence type="ECO:0000256" key="8">
    <source>
        <dbReference type="ARBA" id="ARBA00022777"/>
    </source>
</evidence>
<dbReference type="Gene3D" id="6.10.340.10">
    <property type="match status" value="1"/>
</dbReference>
<dbReference type="SMART" id="SM00388">
    <property type="entry name" value="HisKA"/>
    <property type="match status" value="1"/>
</dbReference>
<evidence type="ECO:0000256" key="4">
    <source>
        <dbReference type="ARBA" id="ARBA00022475"/>
    </source>
</evidence>
<dbReference type="Proteomes" id="UP001527202">
    <property type="component" value="Unassembled WGS sequence"/>
</dbReference>
<dbReference type="Proteomes" id="UP000288943">
    <property type="component" value="Chromosome"/>
</dbReference>
<dbReference type="CDD" id="cd00075">
    <property type="entry name" value="HATPase"/>
    <property type="match status" value="1"/>
</dbReference>
<dbReference type="SUPFAM" id="SSF158472">
    <property type="entry name" value="HAMP domain-like"/>
    <property type="match status" value="1"/>
</dbReference>
<keyword evidence="5" id="KW-0597">Phosphoprotein</keyword>
<evidence type="ECO:0000256" key="6">
    <source>
        <dbReference type="ARBA" id="ARBA00022679"/>
    </source>
</evidence>
<feature type="transmembrane region" description="Helical" evidence="12">
    <location>
        <begin position="12"/>
        <end position="33"/>
    </location>
</feature>
<comment type="subcellular location">
    <subcellularLocation>
        <location evidence="2">Cell membrane</location>
        <topology evidence="2">Multi-pass membrane protein</topology>
    </subcellularLocation>
</comment>
<dbReference type="RefSeq" id="WP_042235410.1">
    <property type="nucleotide sequence ID" value="NZ_CP026520.1"/>
</dbReference>
<evidence type="ECO:0000256" key="5">
    <source>
        <dbReference type="ARBA" id="ARBA00022553"/>
    </source>
</evidence>
<dbReference type="OrthoDB" id="9813151at2"/>
<dbReference type="InterPro" id="IPR036890">
    <property type="entry name" value="HATPase_C_sf"/>
</dbReference>